<dbReference type="AlphaFoldDB" id="A0A420HTF5"/>
<name>A0A420HTF5_9PEZI</name>
<dbReference type="OrthoDB" id="3597908at2759"/>
<feature type="compositionally biased region" description="Basic and acidic residues" evidence="2">
    <location>
        <begin position="768"/>
        <end position="795"/>
    </location>
</feature>
<feature type="compositionally biased region" description="Polar residues" evidence="2">
    <location>
        <begin position="757"/>
        <end position="767"/>
    </location>
</feature>
<comment type="subcellular location">
    <subcellularLocation>
        <location evidence="1">Mitochondrion</location>
    </subcellularLocation>
</comment>
<dbReference type="PANTHER" id="PTHR43657:SF1">
    <property type="entry name" value="ALTERED INHERITANCE OF MITOCHONDRIA PROTEIN 24, MITOCHONDRIAL"/>
    <property type="match status" value="1"/>
</dbReference>
<evidence type="ECO:0000256" key="1">
    <source>
        <dbReference type="RuleBase" id="RU363045"/>
    </source>
</evidence>
<dbReference type="Pfam" id="PF01987">
    <property type="entry name" value="AIM24"/>
    <property type="match status" value="1"/>
</dbReference>
<keyword evidence="1" id="KW-0496">Mitochondrion</keyword>
<dbReference type="NCBIfam" id="TIGR00266">
    <property type="entry name" value="TIGR00266 family protein"/>
    <property type="match status" value="1"/>
</dbReference>
<feature type="region of interest" description="Disordered" evidence="2">
    <location>
        <begin position="746"/>
        <end position="795"/>
    </location>
</feature>
<feature type="region of interest" description="Disordered" evidence="2">
    <location>
        <begin position="425"/>
        <end position="468"/>
    </location>
</feature>
<comment type="similarity">
    <text evidence="1">Belongs to the AIM24 family.</text>
</comment>
<comment type="caution">
    <text evidence="3">The sequence shown here is derived from an EMBL/GenBank/DDBJ whole genome shotgun (WGS) entry which is preliminary data.</text>
</comment>
<gene>
    <name evidence="3" type="ORF">OnM2_048066</name>
</gene>
<feature type="compositionally biased region" description="Basic and acidic residues" evidence="2">
    <location>
        <begin position="459"/>
        <end position="468"/>
    </location>
</feature>
<dbReference type="Proteomes" id="UP000286134">
    <property type="component" value="Unassembled WGS sequence"/>
</dbReference>
<proteinExistence type="inferred from homology"/>
<organism evidence="3 4">
    <name type="scientific">Erysiphe neolycopersici</name>
    <dbReference type="NCBI Taxonomy" id="212602"/>
    <lineage>
        <taxon>Eukaryota</taxon>
        <taxon>Fungi</taxon>
        <taxon>Dikarya</taxon>
        <taxon>Ascomycota</taxon>
        <taxon>Pezizomycotina</taxon>
        <taxon>Leotiomycetes</taxon>
        <taxon>Erysiphales</taxon>
        <taxon>Erysiphaceae</taxon>
        <taxon>Erysiphe</taxon>
    </lineage>
</organism>
<dbReference type="InterPro" id="IPR002838">
    <property type="entry name" value="AIM24"/>
</dbReference>
<dbReference type="EMBL" id="MCFK01004829">
    <property type="protein sequence ID" value="RKF60731.1"/>
    <property type="molecule type" value="Genomic_DNA"/>
</dbReference>
<sequence>MSLSKFPPVVQQHFDPPPTTYTVASEATTNNQSPYNLVAESAGQGSYRPDDDIGTFNGGSYRISHRDTNSILTIQLAILCPLTVKPGTNIENFLAGAIKFSVKKLLAGGEMASSTYIGPGEVLLAPSTLGDISRISISDNQQWFVGRDAFLACTQDINRDYKRQGIGKAMFSGEGLFVYKITGNGLLFISSFGAIIRKDLADGEKYFVDNGHLVAWNMKYTLERVSSGGMISNFSSGEGLVCKFTGPGTVFLQSRSPLGLIHRKPLIKVICQEAAIMDIRSKNGCIRQTKNLSSEKRCLDVGLGSTKVSPRQVVITSPKPISSIADRGNTPSSIPRIKSVPLFIATRRSSIKTLGNSHKTFKDRARNNPIKISNYNSEFNSNSGISQPIPTINKISTKSSRTMSNCVRNQKQLAAFPKLGVSINSPRLNSKKTRKPIDLNMFQPSSQPKISSRNCSDANSDKLSTHSSEDRSEFSDWEFIDWPWVTPYAPLDRIVLLSDIYNLNFSDKTSPRHYIRYPAWGPKISSYIFNSKFDVDKNASVAPLRDHGSNNYKLSSDQCTPQTIQPLWKDNSLRKRPTSKPPSLQVVLPIGDSTPRNAMWDPAVISHGPLHRSQNENHIESSNQLQSSSNNVACGELCSKTLQQCTRDILNCISKMRKQDGMLLQEVLCAFLESKENEKSYNELRHELEEKTKIKGRRALNKHLNPDVPDFHPKTNNAFGGSTEVERFPLLQMTNLNRMLPKQFSSRSQFKEGSEINIPQSKPQISFTKDKQNRGENKSSQNHFRERASPEKSNDIDDILMETCLKKIQALESEAQQYLGGGDGTVYNTSSHQKNISSTGSVSEMFYDIEVDDDNIPGRVANAMEPSWAAQMLEKFRSKYPMTGTVKSSPIIDMKKKLFCDQQQRLEYLLLQRKENSIYQRQMYRMTPSESSSWDKFYNV</sequence>
<keyword evidence="4" id="KW-1185">Reference proteome</keyword>
<dbReference type="STRING" id="212602.A0A420HTF5"/>
<evidence type="ECO:0000313" key="3">
    <source>
        <dbReference type="EMBL" id="RKF60731.1"/>
    </source>
</evidence>
<dbReference type="SUPFAM" id="SSF51219">
    <property type="entry name" value="TRAP-like"/>
    <property type="match status" value="1"/>
</dbReference>
<protein>
    <recommendedName>
        <fullName evidence="1">Altered inheritance of mitochondria protein 24, mitochondrial</fullName>
    </recommendedName>
</protein>
<dbReference type="InterPro" id="IPR016031">
    <property type="entry name" value="Trp_RNA-bd_attenuator-like_dom"/>
</dbReference>
<feature type="region of interest" description="Disordered" evidence="2">
    <location>
        <begin position="566"/>
        <end position="587"/>
    </location>
</feature>
<dbReference type="PANTHER" id="PTHR43657">
    <property type="entry name" value="TRYPTOPHAN RNA-BINDING ATTENUATOR PROTEIN-LIKE PROTEIN"/>
    <property type="match status" value="1"/>
</dbReference>
<evidence type="ECO:0000256" key="2">
    <source>
        <dbReference type="SAM" id="MobiDB-lite"/>
    </source>
</evidence>
<evidence type="ECO:0000313" key="4">
    <source>
        <dbReference type="Proteomes" id="UP000286134"/>
    </source>
</evidence>
<dbReference type="GO" id="GO:0005739">
    <property type="term" value="C:mitochondrion"/>
    <property type="evidence" value="ECO:0007669"/>
    <property type="project" value="UniProtKB-SubCell"/>
</dbReference>
<feature type="compositionally biased region" description="Polar residues" evidence="2">
    <location>
        <begin position="442"/>
        <end position="458"/>
    </location>
</feature>
<accession>A0A420HTF5</accession>
<dbReference type="Gene3D" id="3.60.160.10">
    <property type="entry name" value="Mitochondrial biogenesis AIM24"/>
    <property type="match status" value="1"/>
</dbReference>
<reference evidence="3 4" key="1">
    <citation type="journal article" date="2018" name="BMC Genomics">
        <title>Comparative genome analyses reveal sequence features reflecting distinct modes of host-adaptation between dicot and monocot powdery mildew.</title>
        <authorList>
            <person name="Wu Y."/>
            <person name="Ma X."/>
            <person name="Pan Z."/>
            <person name="Kale S.D."/>
            <person name="Song Y."/>
            <person name="King H."/>
            <person name="Zhang Q."/>
            <person name="Presley C."/>
            <person name="Deng X."/>
            <person name="Wei C.I."/>
            <person name="Xiao S."/>
        </authorList>
    </citation>
    <scope>NUCLEOTIDE SEQUENCE [LARGE SCALE GENOMIC DNA]</scope>
    <source>
        <strain evidence="3">UMSG2</strain>
    </source>
</reference>
<dbReference type="InterPro" id="IPR036983">
    <property type="entry name" value="AIM24_sf"/>
</dbReference>